<evidence type="ECO:0000256" key="1">
    <source>
        <dbReference type="ARBA" id="ARBA00001947"/>
    </source>
</evidence>
<dbReference type="InterPro" id="IPR020568">
    <property type="entry name" value="Ribosomal_Su5_D2-typ_SF"/>
</dbReference>
<evidence type="ECO:0000256" key="10">
    <source>
        <dbReference type="ARBA" id="ARBA00023098"/>
    </source>
</evidence>
<evidence type="ECO:0000256" key="7">
    <source>
        <dbReference type="ARBA" id="ARBA00022723"/>
    </source>
</evidence>
<keyword evidence="5" id="KW-0444">Lipid biosynthesis</keyword>
<evidence type="ECO:0000256" key="9">
    <source>
        <dbReference type="ARBA" id="ARBA00022833"/>
    </source>
</evidence>
<comment type="function">
    <text evidence="12">Involved in the biosynthesis of lipid A, a phosphorylated glycolipid that in bacteria anchors the lipopolysaccharide to the outer membrane of the cell. Lipid A-like molecules in plants may serve as structural components of the outer membranes of mitochondria and/or chloroplasts, or may be involved in signal transduction or plant defense responses.</text>
</comment>
<dbReference type="AlphaFoldDB" id="A0A0H5BL51"/>
<dbReference type="SUPFAM" id="SSF54211">
    <property type="entry name" value="Ribosomal protein S5 domain 2-like"/>
    <property type="match status" value="3"/>
</dbReference>
<dbReference type="InterPro" id="IPR004463">
    <property type="entry name" value="UDP-acyl_GlcNac_deAcase"/>
</dbReference>
<evidence type="ECO:0000256" key="13">
    <source>
        <dbReference type="SAM" id="SignalP"/>
    </source>
</evidence>
<feature type="chain" id="PRO_5005216224" description="UDP-3-O-acyl-N-acetylglucosamine deacetylase" evidence="13">
    <location>
        <begin position="26"/>
        <end position="442"/>
    </location>
</feature>
<dbReference type="Pfam" id="PF03331">
    <property type="entry name" value="LpxC"/>
    <property type="match status" value="2"/>
</dbReference>
<dbReference type="Gene3D" id="3.30.1700.10">
    <property type="entry name" value="lpxc deacetylase, domain 2"/>
    <property type="match status" value="1"/>
</dbReference>
<dbReference type="PANTHER" id="PTHR33694">
    <property type="entry name" value="UDP-3-O-ACYL-N-ACETYLGLUCOSAMINE DEACETYLASE 1, MITOCHONDRIAL-RELATED"/>
    <property type="match status" value="1"/>
</dbReference>
<keyword evidence="14" id="KW-0542">Nucleomorph</keyword>
<protein>
    <recommendedName>
        <fullName evidence="4">UDP-3-O-acyl-N-acetylglucosamine deacetylase</fullName>
        <ecNumber evidence="4">3.5.1.108</ecNumber>
    </recommendedName>
</protein>
<accession>A0A0H5BL51</accession>
<name>A0A0H5BL51_9EUKA</name>
<dbReference type="EMBL" id="AB996600">
    <property type="protein sequence ID" value="BAS01587.1"/>
    <property type="molecule type" value="Genomic_DNA"/>
</dbReference>
<comment type="cofactor">
    <cofactor evidence="1">
        <name>Zn(2+)</name>
        <dbReference type="ChEBI" id="CHEBI:29105"/>
    </cofactor>
</comment>
<comment type="similarity">
    <text evidence="3">Belongs to the LpxC family.</text>
</comment>
<keyword evidence="13" id="KW-0732">Signal</keyword>
<dbReference type="GO" id="GO:0103117">
    <property type="term" value="F:UDP-3-O-acyl-N-acetylglucosamine deacetylase activity"/>
    <property type="evidence" value="ECO:0007669"/>
    <property type="project" value="UniProtKB-EC"/>
</dbReference>
<evidence type="ECO:0000256" key="11">
    <source>
        <dbReference type="ARBA" id="ARBA00024535"/>
    </source>
</evidence>
<reference evidence="14" key="1">
    <citation type="journal article" date="2015" name="Genome Biol. Evol.">
        <title>Nucleomorph Genome Sequences of Two Chlorarachniophytes, Amorphochlora amoebiformis and Lotharella vacuolata.</title>
        <authorList>
            <person name="Suzuki S."/>
            <person name="Shirato S."/>
            <person name="Hirakawa Y."/>
            <person name="Ishida K."/>
        </authorList>
    </citation>
    <scope>NUCLEOTIDE SEQUENCE</scope>
    <source>
        <strain evidence="14">CCMP240</strain>
    </source>
</reference>
<comment type="pathway">
    <text evidence="2">Glycolipid biosynthesis; lipid IV(A) biosynthesis; lipid IV(A) from (3R)-3-hydroxytetradecanoyl-[acyl-carrier-protein] and UDP-N-acetyl-alpha-D-glucosamine: step 2/6.</text>
</comment>
<dbReference type="GO" id="GO:0016020">
    <property type="term" value="C:membrane"/>
    <property type="evidence" value="ECO:0007669"/>
    <property type="project" value="GOC"/>
</dbReference>
<feature type="signal peptide" evidence="13">
    <location>
        <begin position="1"/>
        <end position="25"/>
    </location>
</feature>
<dbReference type="Gene3D" id="3.30.230.20">
    <property type="entry name" value="lpxc deacetylase, domain 1"/>
    <property type="match status" value="2"/>
</dbReference>
<evidence type="ECO:0000256" key="2">
    <source>
        <dbReference type="ARBA" id="ARBA00005002"/>
    </source>
</evidence>
<evidence type="ECO:0000256" key="6">
    <source>
        <dbReference type="ARBA" id="ARBA00022556"/>
    </source>
</evidence>
<evidence type="ECO:0000256" key="8">
    <source>
        <dbReference type="ARBA" id="ARBA00022801"/>
    </source>
</evidence>
<keyword evidence="7" id="KW-0479">Metal-binding</keyword>
<dbReference type="EC" id="3.5.1.108" evidence="4"/>
<dbReference type="GO" id="GO:0046872">
    <property type="term" value="F:metal ion binding"/>
    <property type="evidence" value="ECO:0007669"/>
    <property type="project" value="UniProtKB-KW"/>
</dbReference>
<geneLocation type="nucleomorph" evidence="14"/>
<keyword evidence="8" id="KW-0378">Hydrolase</keyword>
<comment type="catalytic activity">
    <reaction evidence="11">
        <text>a UDP-3-O-[(3R)-3-hydroxyacyl]-N-acetyl-alpha-D-glucosamine + H2O = a UDP-3-O-[(3R)-3-hydroxyacyl]-alpha-D-glucosamine + acetate</text>
        <dbReference type="Rhea" id="RHEA:67816"/>
        <dbReference type="ChEBI" id="CHEBI:15377"/>
        <dbReference type="ChEBI" id="CHEBI:30089"/>
        <dbReference type="ChEBI" id="CHEBI:137740"/>
        <dbReference type="ChEBI" id="CHEBI:173225"/>
        <dbReference type="EC" id="3.5.1.108"/>
    </reaction>
</comment>
<evidence type="ECO:0000313" key="14">
    <source>
        <dbReference type="EMBL" id="BAS01587.1"/>
    </source>
</evidence>
<sequence length="442" mass="51657">MIRLFRGKFIFLIIFKLFDFLINFSQDDYLDANTSNGIMKKHVLAIKNYKNKNIFNTSFLKEKYYQKTIKKSIKLKGIGIHSNNQIVVSIKPTYSATGRVFKNSDERIKINTINENISIVQKNLHKTIKKDYNTPIYTIHELKSFFKISNTGFQPNLDNYKNEIYKKNFKIFQDVNRALDFQPNNLDKYVCAQIENILSKPTYYIILEDRKNKIKAVEHLLSALEALSIDNVVIELHGGSEIPILDGSALVWINEILKVGISTSPEVNEHNYIFTKKRRKIRFYSEKFFSIYHNDSFISYYPSNSSKITVGLDFTETAPLIGKQWFSYDLFNDNHYRWEISPSRMYIPTIENFRESIESGYFKGGIDNCVNLCMFDQWHNNEQIRFYDTECARHEILDLIGCLSLLSNNGNGGFPLGHIISYKPSLELNIRFVKLLKEMMII</sequence>
<dbReference type="InterPro" id="IPR011334">
    <property type="entry name" value="UDP-acyl_GlcNac_deAcase_C"/>
</dbReference>
<keyword evidence="9" id="KW-0862">Zinc</keyword>
<evidence type="ECO:0000256" key="5">
    <source>
        <dbReference type="ARBA" id="ARBA00022516"/>
    </source>
</evidence>
<dbReference type="GO" id="GO:2001289">
    <property type="term" value="P:lipid X metabolic process"/>
    <property type="evidence" value="ECO:0007669"/>
    <property type="project" value="UniProtKB-ARBA"/>
</dbReference>
<dbReference type="InterPro" id="IPR015870">
    <property type="entry name" value="UDP-acyl_N-AcGlcN_deAcase_N"/>
</dbReference>
<keyword evidence="10" id="KW-0443">Lipid metabolism</keyword>
<evidence type="ECO:0000256" key="3">
    <source>
        <dbReference type="ARBA" id="ARBA00006170"/>
    </source>
</evidence>
<keyword evidence="6" id="KW-0441">Lipid A biosynthesis</keyword>
<dbReference type="UniPathway" id="UPA00359">
    <property type="reaction ID" value="UER00478"/>
</dbReference>
<dbReference type="GO" id="GO:0009245">
    <property type="term" value="P:lipid A biosynthetic process"/>
    <property type="evidence" value="ECO:0007669"/>
    <property type="project" value="UniProtKB-KW"/>
</dbReference>
<organism evidence="14">
    <name type="scientific">Lotharella vacuolata</name>
    <dbReference type="NCBI Taxonomy" id="74820"/>
    <lineage>
        <taxon>Eukaryota</taxon>
        <taxon>Sar</taxon>
        <taxon>Rhizaria</taxon>
        <taxon>Cercozoa</taxon>
        <taxon>Chlorarachniophyceae</taxon>
        <taxon>Lotharella</taxon>
    </lineage>
</organism>
<dbReference type="PANTHER" id="PTHR33694:SF1">
    <property type="entry name" value="UDP-3-O-ACYL-N-ACETYLGLUCOSAMINE DEACETYLASE 1, MITOCHONDRIAL-RELATED"/>
    <property type="match status" value="1"/>
</dbReference>
<evidence type="ECO:0000256" key="12">
    <source>
        <dbReference type="ARBA" id="ARBA00024987"/>
    </source>
</evidence>
<proteinExistence type="inferred from homology"/>
<evidence type="ECO:0000256" key="4">
    <source>
        <dbReference type="ARBA" id="ARBA00012745"/>
    </source>
</evidence>